<dbReference type="InterPro" id="IPR002142">
    <property type="entry name" value="Peptidase_S49"/>
</dbReference>
<keyword evidence="4" id="KW-0378">Hydrolase</keyword>
<evidence type="ECO:0000256" key="1">
    <source>
        <dbReference type="ARBA" id="ARBA00004370"/>
    </source>
</evidence>
<feature type="domain" description="Peptidase S49" evidence="9">
    <location>
        <begin position="367"/>
        <end position="518"/>
    </location>
</feature>
<dbReference type="PIRSF" id="PIRSF001217">
    <property type="entry name" value="Protease_4_SppA"/>
    <property type="match status" value="1"/>
</dbReference>
<evidence type="ECO:0000256" key="7">
    <source>
        <dbReference type="PIRSR" id="PIRSR001217-1"/>
    </source>
</evidence>
<dbReference type="EMBL" id="FRAA01000001">
    <property type="protein sequence ID" value="SHJ53852.1"/>
    <property type="molecule type" value="Genomic_DNA"/>
</dbReference>
<dbReference type="InterPro" id="IPR004634">
    <property type="entry name" value="Pept_S49_pIV"/>
</dbReference>
<sequence length="584" mass="63820">MTFLKSVFSTLVGLLIFSFVIGFFFFVTIAGLIAISSDEAPEITPNSVLTLNLSGFIHERVAEDPFKDLFPESADNKLALLETIETIARAKTDDNIKGIYLRHGGIGGGYSALHEIRAALEDFKSSGKFIYSYAEYMPEANYYVASVADEIYLNPAGGMEFNGLSANVSFFKGLLDKLDIEAQIFRVGTYKSAVEPFFRKDLSEANREQMTSFINDIYDNYLLNVSETRGIALDKLRGISDQMLAREPEDALELGLITTVDYENGIKDKMREALGLEKDEDIQSINLQAYAKSNSPTYSSNKVAVIVAEGEIVSGKGDTETVGSDKFVKAIRDARKSDRVKAVVIRINSPGGSALASDVMWNEIMLTKAVKPVIASMSTVAASGGYYMAMPCDTIVAQPMTITGSIGIFGMIPNMGGFLENKLGITNDGVSTGEFSNLYRVSSALNEGEKAIIQNMVESGYESFTSKAAQGRNMSIEDLKAVASGRVWTGAQAKENGLVDVLGSYNDAVELAANAANLDGDYMISYYPALKTKWEEVLGSMANEAEARIMKNKYGTMAEYVEKVKELESYKGIQARMPFEIEIK</sequence>
<evidence type="ECO:0000313" key="11">
    <source>
        <dbReference type="Proteomes" id="UP000184474"/>
    </source>
</evidence>
<accession>A0A1M6K4K8</accession>
<name>A0A1M6K4K8_REIAG</name>
<dbReference type="SUPFAM" id="SSF52096">
    <property type="entry name" value="ClpP/crotonase"/>
    <property type="match status" value="2"/>
</dbReference>
<dbReference type="GO" id="GO:0016020">
    <property type="term" value="C:membrane"/>
    <property type="evidence" value="ECO:0007669"/>
    <property type="project" value="UniProtKB-SubCell"/>
</dbReference>
<feature type="active site" description="Nucleophile" evidence="7">
    <location>
        <position position="383"/>
    </location>
</feature>
<dbReference type="STRING" id="156994.SAMN04488028_101439"/>
<evidence type="ECO:0000256" key="2">
    <source>
        <dbReference type="ARBA" id="ARBA00008683"/>
    </source>
</evidence>
<proteinExistence type="inferred from homology"/>
<dbReference type="InterPro" id="IPR004635">
    <property type="entry name" value="Pept_S49_SppA"/>
</dbReference>
<comment type="similarity">
    <text evidence="2">Belongs to the peptidase S49 family.</text>
</comment>
<gene>
    <name evidence="10" type="ORF">SAMN04488028_101439</name>
</gene>
<evidence type="ECO:0000259" key="9">
    <source>
        <dbReference type="Pfam" id="PF01343"/>
    </source>
</evidence>
<organism evidence="10 11">
    <name type="scientific">Reichenbachiella agariperforans</name>
    <dbReference type="NCBI Taxonomy" id="156994"/>
    <lineage>
        <taxon>Bacteria</taxon>
        <taxon>Pseudomonadati</taxon>
        <taxon>Bacteroidota</taxon>
        <taxon>Cytophagia</taxon>
        <taxon>Cytophagales</taxon>
        <taxon>Reichenbachiellaceae</taxon>
        <taxon>Reichenbachiella</taxon>
    </lineage>
</organism>
<feature type="active site" description="Proton donor/acceptor" evidence="7">
    <location>
        <position position="191"/>
    </location>
</feature>
<keyword evidence="6 8" id="KW-0472">Membrane</keyword>
<evidence type="ECO:0000256" key="4">
    <source>
        <dbReference type="ARBA" id="ARBA00022801"/>
    </source>
</evidence>
<feature type="domain" description="Peptidase S49" evidence="9">
    <location>
        <begin position="123"/>
        <end position="276"/>
    </location>
</feature>
<dbReference type="Gene3D" id="3.90.226.10">
    <property type="entry name" value="2-enoyl-CoA Hydratase, Chain A, domain 1"/>
    <property type="match status" value="3"/>
</dbReference>
<dbReference type="RefSeq" id="WP_073119021.1">
    <property type="nucleotide sequence ID" value="NZ_FRAA01000001.1"/>
</dbReference>
<keyword evidence="11" id="KW-1185">Reference proteome</keyword>
<dbReference type="PANTHER" id="PTHR33209">
    <property type="entry name" value="PROTEASE 4"/>
    <property type="match status" value="1"/>
</dbReference>
<dbReference type="GO" id="GO:0008236">
    <property type="term" value="F:serine-type peptidase activity"/>
    <property type="evidence" value="ECO:0007669"/>
    <property type="project" value="UniProtKB-KW"/>
</dbReference>
<feature type="transmembrane region" description="Helical" evidence="8">
    <location>
        <begin position="12"/>
        <end position="35"/>
    </location>
</feature>
<dbReference type="InterPro" id="IPR047272">
    <property type="entry name" value="S49_SppA_C"/>
</dbReference>
<comment type="subcellular location">
    <subcellularLocation>
        <location evidence="1">Membrane</location>
    </subcellularLocation>
</comment>
<dbReference type="AlphaFoldDB" id="A0A1M6K4K8"/>
<dbReference type="CDD" id="cd07018">
    <property type="entry name" value="S49_SppA_67K_type"/>
    <property type="match status" value="1"/>
</dbReference>
<dbReference type="InterPro" id="IPR029045">
    <property type="entry name" value="ClpP/crotonase-like_dom_sf"/>
</dbReference>
<dbReference type="NCBIfam" id="TIGR00706">
    <property type="entry name" value="SppA_dom"/>
    <property type="match status" value="1"/>
</dbReference>
<dbReference type="CDD" id="cd07023">
    <property type="entry name" value="S49_Sppa_N_C"/>
    <property type="match status" value="1"/>
</dbReference>
<evidence type="ECO:0000256" key="8">
    <source>
        <dbReference type="SAM" id="Phobius"/>
    </source>
</evidence>
<protein>
    <submittedName>
        <fullName evidence="10">Protease-4</fullName>
    </submittedName>
</protein>
<keyword evidence="3 10" id="KW-0645">Protease</keyword>
<dbReference type="InterPro" id="IPR047217">
    <property type="entry name" value="S49_SppA_67K_type_N"/>
</dbReference>
<evidence type="ECO:0000256" key="3">
    <source>
        <dbReference type="ARBA" id="ARBA00022670"/>
    </source>
</evidence>
<evidence type="ECO:0000256" key="6">
    <source>
        <dbReference type="ARBA" id="ARBA00023136"/>
    </source>
</evidence>
<dbReference type="Proteomes" id="UP000184474">
    <property type="component" value="Unassembled WGS sequence"/>
</dbReference>
<evidence type="ECO:0000313" key="10">
    <source>
        <dbReference type="EMBL" id="SHJ53852.1"/>
    </source>
</evidence>
<reference evidence="11" key="1">
    <citation type="submission" date="2016-11" db="EMBL/GenBank/DDBJ databases">
        <authorList>
            <person name="Varghese N."/>
            <person name="Submissions S."/>
        </authorList>
    </citation>
    <scope>NUCLEOTIDE SEQUENCE [LARGE SCALE GENOMIC DNA]</scope>
    <source>
        <strain evidence="11">DSM 26134</strain>
    </source>
</reference>
<keyword evidence="8" id="KW-1133">Transmembrane helix</keyword>
<dbReference type="Pfam" id="PF01343">
    <property type="entry name" value="Peptidase_S49"/>
    <property type="match status" value="2"/>
</dbReference>
<evidence type="ECO:0000256" key="5">
    <source>
        <dbReference type="ARBA" id="ARBA00022825"/>
    </source>
</evidence>
<dbReference type="PANTHER" id="PTHR33209:SF1">
    <property type="entry name" value="PEPTIDASE S49 DOMAIN-CONTAINING PROTEIN"/>
    <property type="match status" value="1"/>
</dbReference>
<keyword evidence="8" id="KW-0812">Transmembrane</keyword>
<dbReference type="GO" id="GO:0006465">
    <property type="term" value="P:signal peptide processing"/>
    <property type="evidence" value="ECO:0007669"/>
    <property type="project" value="InterPro"/>
</dbReference>
<dbReference type="NCBIfam" id="TIGR00705">
    <property type="entry name" value="SppA_67K"/>
    <property type="match status" value="1"/>
</dbReference>
<dbReference type="Gene3D" id="6.20.330.10">
    <property type="match status" value="1"/>
</dbReference>
<keyword evidence="5" id="KW-0720">Serine protease</keyword>